<dbReference type="RefSeq" id="WP_187671706.1">
    <property type="nucleotide sequence ID" value="NZ_CAJFCI010000054.1"/>
</dbReference>
<dbReference type="SUPFAM" id="SSF48452">
    <property type="entry name" value="TPR-like"/>
    <property type="match status" value="1"/>
</dbReference>
<dbReference type="Pfam" id="PF12688">
    <property type="entry name" value="TPR_5"/>
    <property type="match status" value="1"/>
</dbReference>
<reference evidence="2 3" key="1">
    <citation type="submission" date="2020-08" db="EMBL/GenBank/DDBJ databases">
        <authorList>
            <person name="Criscuolo A."/>
        </authorList>
    </citation>
    <scope>NUCLEOTIDE SEQUENCE [LARGE SCALE GENOMIC DNA]</scope>
    <source>
        <strain evidence="2">CIP111764</strain>
    </source>
</reference>
<proteinExistence type="predicted"/>
<feature type="domain" description="Tetratrico peptide repeat group 5" evidence="1">
    <location>
        <begin position="16"/>
        <end position="105"/>
    </location>
</feature>
<organism evidence="2 3">
    <name type="scientific">Zestomonas carbonaria</name>
    <dbReference type="NCBI Taxonomy" id="2762745"/>
    <lineage>
        <taxon>Bacteria</taxon>
        <taxon>Pseudomonadati</taxon>
        <taxon>Pseudomonadota</taxon>
        <taxon>Gammaproteobacteria</taxon>
        <taxon>Pseudomonadales</taxon>
        <taxon>Pseudomonadaceae</taxon>
        <taxon>Zestomonas</taxon>
    </lineage>
</organism>
<sequence>MSQGEGDQPDAHAYLREALRLDRASREGEAIGHYRKALALGLSMEEQVLATICLGSSLRNVGEAEESHRLLAPLAASNNAAFLFQALALYDCREYRRASGLLMERLLALLVERDDPDVRPFARPLARYVERVLDDARGDVNL</sequence>
<protein>
    <recommendedName>
        <fullName evidence="1">Tetratrico peptide repeat group 5 domain-containing protein</fullName>
    </recommendedName>
</protein>
<evidence type="ECO:0000313" key="3">
    <source>
        <dbReference type="Proteomes" id="UP000583387"/>
    </source>
</evidence>
<dbReference type="AlphaFoldDB" id="A0A7U7I9H0"/>
<dbReference type="Proteomes" id="UP000583387">
    <property type="component" value="Unassembled WGS sequence"/>
</dbReference>
<keyword evidence="3" id="KW-1185">Reference proteome</keyword>
<dbReference type="InterPro" id="IPR041656">
    <property type="entry name" value="TPR_5"/>
</dbReference>
<dbReference type="EMBL" id="CAJFCI010000054">
    <property type="protein sequence ID" value="CAD5108384.1"/>
    <property type="molecule type" value="Genomic_DNA"/>
</dbReference>
<evidence type="ECO:0000313" key="2">
    <source>
        <dbReference type="EMBL" id="CAD5108384.1"/>
    </source>
</evidence>
<dbReference type="InterPro" id="IPR011990">
    <property type="entry name" value="TPR-like_helical_dom_sf"/>
</dbReference>
<dbReference type="Gene3D" id="1.25.40.10">
    <property type="entry name" value="Tetratricopeptide repeat domain"/>
    <property type="match status" value="1"/>
</dbReference>
<comment type="caution">
    <text evidence="2">The sequence shown here is derived from an EMBL/GenBank/DDBJ whole genome shotgun (WGS) entry which is preliminary data.</text>
</comment>
<evidence type="ECO:0000259" key="1">
    <source>
        <dbReference type="Pfam" id="PF12688"/>
    </source>
</evidence>
<gene>
    <name evidence="2" type="ORF">PSEWESI4_02669</name>
</gene>
<accession>A0A7U7I9H0</accession>
<name>A0A7U7I9H0_9GAMM</name>